<dbReference type="Proteomes" id="UP000448943">
    <property type="component" value="Unassembled WGS sequence"/>
</dbReference>
<evidence type="ECO:0000256" key="8">
    <source>
        <dbReference type="PIRNR" id="PIRNR000355"/>
    </source>
</evidence>
<evidence type="ECO:0000256" key="6">
    <source>
        <dbReference type="ARBA" id="ARBA00023116"/>
    </source>
</evidence>
<dbReference type="AlphaFoldDB" id="A0A6N9Q1I6"/>
<dbReference type="RefSeq" id="WP_160644371.1">
    <property type="nucleotide sequence ID" value="NZ_SIJB01000007.1"/>
</dbReference>
<dbReference type="PANTHER" id="PTHR23409:SF18">
    <property type="entry name" value="RIBONUCLEOSIDE-DIPHOSPHATE REDUCTASE SUBUNIT M2"/>
    <property type="match status" value="1"/>
</dbReference>
<organism evidence="11 12">
    <name type="scientific">Chengkuizengella marina</name>
    <dbReference type="NCBI Taxonomy" id="2507566"/>
    <lineage>
        <taxon>Bacteria</taxon>
        <taxon>Bacillati</taxon>
        <taxon>Bacillota</taxon>
        <taxon>Bacilli</taxon>
        <taxon>Bacillales</taxon>
        <taxon>Paenibacillaceae</taxon>
        <taxon>Chengkuizengella</taxon>
    </lineage>
</organism>
<dbReference type="InterPro" id="IPR026494">
    <property type="entry name" value="RNR_NrdF-like"/>
</dbReference>
<comment type="subunit">
    <text evidence="2">Tetramer of two alpha and two beta subunits.</text>
</comment>
<dbReference type="NCBIfam" id="NF007183">
    <property type="entry name" value="PRK09614.1-2"/>
    <property type="match status" value="1"/>
</dbReference>
<keyword evidence="12" id="KW-1185">Reference proteome</keyword>
<dbReference type="InterPro" id="IPR000358">
    <property type="entry name" value="RNR_small_fam"/>
</dbReference>
<feature type="binding site" evidence="10">
    <location>
        <position position="194"/>
    </location>
    <ligand>
        <name>Fe cation</name>
        <dbReference type="ChEBI" id="CHEBI:24875"/>
        <label>2</label>
    </ligand>
</feature>
<comment type="function">
    <text evidence="8">Provides the precursors necessary for DNA synthesis. Catalyzes the biosynthesis of deoxyribonucleotides from the corresponding ribonucleotides.</text>
</comment>
<feature type="binding site" evidence="10">
    <location>
        <position position="93"/>
    </location>
    <ligand>
        <name>Fe cation</name>
        <dbReference type="ChEBI" id="CHEBI:24875"/>
        <label>2</label>
    </ligand>
</feature>
<dbReference type="UniPathway" id="UPA00326"/>
<dbReference type="PANTHER" id="PTHR23409">
    <property type="entry name" value="RIBONUCLEOSIDE-DIPHOSPHATE REDUCTASE SMALL CHAIN"/>
    <property type="match status" value="1"/>
</dbReference>
<dbReference type="GO" id="GO:0046872">
    <property type="term" value="F:metal ion binding"/>
    <property type="evidence" value="ECO:0007669"/>
    <property type="project" value="UniProtKB-KW"/>
</dbReference>
<reference evidence="11 12" key="1">
    <citation type="submission" date="2019-01" db="EMBL/GenBank/DDBJ databases">
        <title>Chengkuizengella sp. nov., isolated from deep-sea sediment of East Pacific Ocean.</title>
        <authorList>
            <person name="Yang J."/>
            <person name="Lai Q."/>
            <person name="Shao Z."/>
        </authorList>
    </citation>
    <scope>NUCLEOTIDE SEQUENCE [LARGE SCALE GENOMIC DNA]</scope>
    <source>
        <strain evidence="11 12">YPA3-1-1</strain>
    </source>
</reference>
<keyword evidence="4 8" id="KW-0560">Oxidoreductase</keyword>
<name>A0A6N9Q1I6_9BACL</name>
<dbReference type="Gene3D" id="1.10.620.20">
    <property type="entry name" value="Ribonucleotide Reductase, subunit A"/>
    <property type="match status" value="1"/>
</dbReference>
<feature type="binding site" evidence="10">
    <location>
        <position position="191"/>
    </location>
    <ligand>
        <name>Fe cation</name>
        <dbReference type="ChEBI" id="CHEBI:24875"/>
        <label>2</label>
    </ligand>
</feature>
<dbReference type="InterPro" id="IPR009078">
    <property type="entry name" value="Ferritin-like_SF"/>
</dbReference>
<keyword evidence="5 8" id="KW-0408">Iron</keyword>
<dbReference type="Pfam" id="PF00268">
    <property type="entry name" value="Ribonuc_red_sm"/>
    <property type="match status" value="1"/>
</dbReference>
<evidence type="ECO:0000256" key="9">
    <source>
        <dbReference type="PIRSR" id="PIRSR000355-1"/>
    </source>
</evidence>
<keyword evidence="6 8" id="KW-0215">Deoxyribonucleotide synthesis</keyword>
<proteinExistence type="inferred from homology"/>
<dbReference type="InterPro" id="IPR033909">
    <property type="entry name" value="RNR_small"/>
</dbReference>
<dbReference type="InterPro" id="IPR030475">
    <property type="entry name" value="RNR_small_AS"/>
</dbReference>
<dbReference type="EMBL" id="SIJB01000007">
    <property type="protein sequence ID" value="NBI27934.1"/>
    <property type="molecule type" value="Genomic_DNA"/>
</dbReference>
<evidence type="ECO:0000256" key="5">
    <source>
        <dbReference type="ARBA" id="ARBA00023004"/>
    </source>
</evidence>
<feature type="binding site" evidence="10">
    <location>
        <position position="157"/>
    </location>
    <ligand>
        <name>Fe cation</name>
        <dbReference type="ChEBI" id="CHEBI:24875"/>
        <label>2</label>
    </ligand>
</feature>
<dbReference type="SUPFAM" id="SSF47240">
    <property type="entry name" value="Ferritin-like"/>
    <property type="match status" value="1"/>
</dbReference>
<comment type="caution">
    <text evidence="11">The sequence shown here is derived from an EMBL/GenBank/DDBJ whole genome shotgun (WGS) entry which is preliminary data.</text>
</comment>
<dbReference type="InterPro" id="IPR012348">
    <property type="entry name" value="RNR-like"/>
</dbReference>
<evidence type="ECO:0000256" key="1">
    <source>
        <dbReference type="ARBA" id="ARBA00009303"/>
    </source>
</evidence>
<dbReference type="PROSITE" id="PS00368">
    <property type="entry name" value="RIBORED_SMALL"/>
    <property type="match status" value="1"/>
</dbReference>
<dbReference type="PIRSF" id="PIRSF000355">
    <property type="entry name" value="NrdB"/>
    <property type="match status" value="1"/>
</dbReference>
<evidence type="ECO:0000256" key="7">
    <source>
        <dbReference type="ARBA" id="ARBA00047754"/>
    </source>
</evidence>
<evidence type="ECO:0000313" key="12">
    <source>
        <dbReference type="Proteomes" id="UP000448943"/>
    </source>
</evidence>
<evidence type="ECO:0000256" key="2">
    <source>
        <dbReference type="ARBA" id="ARBA00011209"/>
    </source>
</evidence>
<comment type="catalytic activity">
    <reaction evidence="7 8">
        <text>a 2'-deoxyribonucleoside 5'-diphosphate + [thioredoxin]-disulfide + H2O = a ribonucleoside 5'-diphosphate + [thioredoxin]-dithiol</text>
        <dbReference type="Rhea" id="RHEA:23252"/>
        <dbReference type="Rhea" id="RHEA-COMP:10698"/>
        <dbReference type="Rhea" id="RHEA-COMP:10700"/>
        <dbReference type="ChEBI" id="CHEBI:15377"/>
        <dbReference type="ChEBI" id="CHEBI:29950"/>
        <dbReference type="ChEBI" id="CHEBI:50058"/>
        <dbReference type="ChEBI" id="CHEBI:57930"/>
        <dbReference type="ChEBI" id="CHEBI:73316"/>
        <dbReference type="EC" id="1.17.4.1"/>
    </reaction>
</comment>
<comment type="similarity">
    <text evidence="1 8">Belongs to the ribonucleoside diphosphate reductase small chain family.</text>
</comment>
<sequence length="319" mass="36672">MKAVNWNQPDDDFTKMFWDQNLLQFWIDTEIPLSEDKMSWMELNDTEKEVYKKVLGGLTLLDTEQGGLGMPLISQNLEGLQQKSVLGFMGAMEHIHAKSYSSIFSTLCTTEEINEIFTWVEENEFLQKKAKMISTNYQNINTKLDQYLAMVSSVFLESFLFYSGFYYPLFLAGQGKLVHSGEIINLIIRDESIHGVYIGLLAQEIYKELNDEEKLEAGLKVKLLLQELYLNEENYANELYGPLGIQEDVKQFSRYNANKALMNLGLEPSFPDEEINAIVLNGLNTNTKNHDFFSTKGNGYIKTLNVEKLTDDDFVFEMN</sequence>
<dbReference type="OrthoDB" id="9766544at2"/>
<evidence type="ECO:0000256" key="3">
    <source>
        <dbReference type="ARBA" id="ARBA00022723"/>
    </source>
</evidence>
<evidence type="ECO:0000256" key="10">
    <source>
        <dbReference type="PIRSR" id="PIRSR000355-2"/>
    </source>
</evidence>
<evidence type="ECO:0000256" key="4">
    <source>
        <dbReference type="ARBA" id="ARBA00023002"/>
    </source>
</evidence>
<feature type="binding site" evidence="10">
    <location>
        <position position="93"/>
    </location>
    <ligand>
        <name>Fe cation</name>
        <dbReference type="ChEBI" id="CHEBI:24875"/>
        <label>1</label>
    </ligand>
</feature>
<dbReference type="GO" id="GO:0004748">
    <property type="term" value="F:ribonucleoside-diphosphate reductase activity, thioredoxin disulfide as acceptor"/>
    <property type="evidence" value="ECO:0007669"/>
    <property type="project" value="UniProtKB-EC"/>
</dbReference>
<feature type="active site" evidence="9">
    <location>
        <position position="100"/>
    </location>
</feature>
<dbReference type="GO" id="GO:0005971">
    <property type="term" value="C:ribonucleoside-diphosphate reductase complex"/>
    <property type="evidence" value="ECO:0007669"/>
    <property type="project" value="InterPro"/>
</dbReference>
<evidence type="ECO:0000313" key="11">
    <source>
        <dbReference type="EMBL" id="NBI27934.1"/>
    </source>
</evidence>
<accession>A0A6N9Q1I6</accession>
<protein>
    <recommendedName>
        <fullName evidence="8">Ribonucleoside-diphosphate reductase subunit beta</fullName>
        <ecNumber evidence="8">1.17.4.1</ecNumber>
    </recommendedName>
</protein>
<comment type="cofactor">
    <cofactor evidence="8 10">
        <name>Fe cation</name>
        <dbReference type="ChEBI" id="CHEBI:24875"/>
    </cofactor>
    <text evidence="8 10">Binds 2 iron ions per subunit.</text>
</comment>
<dbReference type="EC" id="1.17.4.1" evidence="8"/>
<keyword evidence="3 8" id="KW-0479">Metal-binding</keyword>
<dbReference type="CDD" id="cd01049">
    <property type="entry name" value="RNRR2"/>
    <property type="match status" value="1"/>
</dbReference>
<dbReference type="NCBIfam" id="TIGR04171">
    <property type="entry name" value="RNR_1b_NrdF"/>
    <property type="match status" value="1"/>
</dbReference>
<feature type="binding site" evidence="10">
    <location>
        <position position="62"/>
    </location>
    <ligand>
        <name>Fe cation</name>
        <dbReference type="ChEBI" id="CHEBI:24875"/>
        <label>1</label>
    </ligand>
</feature>
<dbReference type="GO" id="GO:0009263">
    <property type="term" value="P:deoxyribonucleotide biosynthetic process"/>
    <property type="evidence" value="ECO:0007669"/>
    <property type="project" value="UniProtKB-KW"/>
</dbReference>
<feature type="binding site" evidence="10">
    <location>
        <position position="96"/>
    </location>
    <ligand>
        <name>Fe cation</name>
        <dbReference type="ChEBI" id="CHEBI:24875"/>
        <label>1</label>
    </ligand>
</feature>
<gene>
    <name evidence="11" type="primary">nrdF</name>
    <name evidence="11" type="ORF">ERL59_03025</name>
</gene>